<name>A0A395RXN3_FUSSP</name>
<keyword evidence="12" id="KW-1185">Reference proteome</keyword>
<feature type="compositionally biased region" description="Polar residues" evidence="7">
    <location>
        <begin position="823"/>
        <end position="835"/>
    </location>
</feature>
<dbReference type="Gene3D" id="3.40.50.1820">
    <property type="entry name" value="alpha/beta hydrolase"/>
    <property type="match status" value="1"/>
</dbReference>
<reference evidence="11 12" key="1">
    <citation type="journal article" date="2018" name="PLoS Pathog.">
        <title>Evolution of structural diversity of trichothecenes, a family of toxins produced by plant pathogenic and entomopathogenic fungi.</title>
        <authorList>
            <person name="Proctor R.H."/>
            <person name="McCormick S.P."/>
            <person name="Kim H.S."/>
            <person name="Cardoza R.E."/>
            <person name="Stanley A.M."/>
            <person name="Lindo L."/>
            <person name="Kelly A."/>
            <person name="Brown D.W."/>
            <person name="Lee T."/>
            <person name="Vaughan M.M."/>
            <person name="Alexander N.J."/>
            <person name="Busman M."/>
            <person name="Gutierrez S."/>
        </authorList>
    </citation>
    <scope>NUCLEOTIDE SEQUENCE [LARGE SCALE GENOMIC DNA]</scope>
    <source>
        <strain evidence="11 12">NRRL 3299</strain>
    </source>
</reference>
<evidence type="ECO:0000256" key="5">
    <source>
        <dbReference type="ARBA" id="ARBA00022989"/>
    </source>
</evidence>
<dbReference type="InterPro" id="IPR000276">
    <property type="entry name" value="GPCR_Rhodpsn"/>
</dbReference>
<comment type="caution">
    <text evidence="11">The sequence shown here is derived from an EMBL/GenBank/DDBJ whole genome shotgun (WGS) entry which is preliminary data.</text>
</comment>
<sequence>MLSMLQVLFLATFIQIVSAASPKANTLNGTYTGKHLSGWNQDAFLGIPYAQPPTGSLRFKWPQSVNTSFDEERTATEYSDSCMQYTQDWTMSEDCLSINVIRPAGKPKKLLPVLVWVYGGGLYAGSSADPQYNLSGIVKVSQDMEEPVLAVSFNYRLGMWGFLQNFSLLKEGNANAGLLDQRLALRWIQENIEAFGGDPERVVVWGESAGAQSIAYQMFSFDGQDEKLYRGAILESGGITGAQIHDLSYYNVAFENLTRTVGCWDKKDQLSCLRGLDEKALYAARPSLTWNPLIDGTFLKGYPSQLIQENKFVSVPSIIGANTDEGFCVGAANTTEDLFYEAFRWRNYALSAPTLRKLLELYPDDPCHQPPYHITNCSRRVGNYQGRRSCAIGGDIAMISGRRKLAELFTESGKAVYSYRFDQRWYQRPEWEGVKHFDNVAFSFQNISGLLGPSPEYDSHAELAQNIGQAYVRFVNNLDPNPKGSSNEKLPKWPKYSMSKPKNMVFNATKNWVENDSWRKEQIEFINSYEVARELYGYQVSHDGFHSKTEFINTLNNSVSGIIFIKTGQLKAGTPCAANAFIGQLSVSAADFSVLAISVTTLLTVTRYLYIPTTSRSKKILICGAIWIMPLITSLIPTIAGEMKPVGGNWCWISSTRSDLRYGMTHGWRFFIIFTTIVIYIYIWIYLRRHLGPKNKKTRQPLSFSTHNTNSVFSKGSKEMGFRVMREDNLELDTFGAFEPNIIPNSPTMFDQRRSFWNTLQRDKIEEIQDAGLETQGEKKASNGEEIGGPVRHRPTSSKRESDLAYARVTNTEPLQEPRPSGQPHTNVLQTNASEFPQRRGTHEVEVEIKRMMLLNGYPFMYVLLWTPGLVNRLLEALGTPVSETTIAALNTSTQFVGFANAATYGFNHYLRDSLDTLYWTPMIMRIKQWFGR</sequence>
<evidence type="ECO:0000256" key="6">
    <source>
        <dbReference type="ARBA" id="ARBA00023136"/>
    </source>
</evidence>
<evidence type="ECO:0000256" key="1">
    <source>
        <dbReference type="ARBA" id="ARBA00004370"/>
    </source>
</evidence>
<dbReference type="PROSITE" id="PS00122">
    <property type="entry name" value="CARBOXYLESTERASE_B_1"/>
    <property type="match status" value="1"/>
</dbReference>
<dbReference type="Proteomes" id="UP000266152">
    <property type="component" value="Unassembled WGS sequence"/>
</dbReference>
<evidence type="ECO:0000313" key="11">
    <source>
        <dbReference type="EMBL" id="RGP64900.1"/>
    </source>
</evidence>
<dbReference type="EMBL" id="PXOF01000109">
    <property type="protein sequence ID" value="RGP64900.1"/>
    <property type="molecule type" value="Genomic_DNA"/>
</dbReference>
<feature type="transmembrane region" description="Helical" evidence="8">
    <location>
        <begin position="668"/>
        <end position="687"/>
    </location>
</feature>
<keyword evidence="6 8" id="KW-0472">Membrane</keyword>
<keyword evidence="3 8" id="KW-0812">Transmembrane</keyword>
<keyword evidence="5 8" id="KW-1133">Transmembrane helix</keyword>
<evidence type="ECO:0000259" key="10">
    <source>
        <dbReference type="Pfam" id="PF00135"/>
    </source>
</evidence>
<evidence type="ECO:0000256" key="9">
    <source>
        <dbReference type="SAM" id="SignalP"/>
    </source>
</evidence>
<dbReference type="InterPro" id="IPR019826">
    <property type="entry name" value="Carboxylesterase_B_AS"/>
</dbReference>
<evidence type="ECO:0000256" key="8">
    <source>
        <dbReference type="SAM" id="Phobius"/>
    </source>
</evidence>
<proteinExistence type="inferred from homology"/>
<feature type="chain" id="PRO_5017233363" description="Carboxylesterase type B domain-containing protein" evidence="9">
    <location>
        <begin position="20"/>
        <end position="933"/>
    </location>
</feature>
<dbReference type="Gene3D" id="1.20.1070.10">
    <property type="entry name" value="Rhodopsin 7-helix transmembrane proteins"/>
    <property type="match status" value="1"/>
</dbReference>
<comment type="similarity">
    <text evidence="2">Belongs to the type-B carboxylesterase/lipase family.</text>
</comment>
<feature type="transmembrane region" description="Helical" evidence="8">
    <location>
        <begin position="592"/>
        <end position="611"/>
    </location>
</feature>
<dbReference type="Pfam" id="PF00001">
    <property type="entry name" value="7tm_1"/>
    <property type="match status" value="1"/>
</dbReference>
<dbReference type="Pfam" id="PF00135">
    <property type="entry name" value="COesterase"/>
    <property type="match status" value="1"/>
</dbReference>
<organism evidence="11 12">
    <name type="scientific">Fusarium sporotrichioides</name>
    <dbReference type="NCBI Taxonomy" id="5514"/>
    <lineage>
        <taxon>Eukaryota</taxon>
        <taxon>Fungi</taxon>
        <taxon>Dikarya</taxon>
        <taxon>Ascomycota</taxon>
        <taxon>Pezizomycotina</taxon>
        <taxon>Sordariomycetes</taxon>
        <taxon>Hypocreomycetidae</taxon>
        <taxon>Hypocreales</taxon>
        <taxon>Nectriaceae</taxon>
        <taxon>Fusarium</taxon>
    </lineage>
</organism>
<protein>
    <recommendedName>
        <fullName evidence="10">Carboxylesterase type B domain-containing protein</fullName>
    </recommendedName>
</protein>
<dbReference type="SUPFAM" id="SSF81321">
    <property type="entry name" value="Family A G protein-coupled receptor-like"/>
    <property type="match status" value="1"/>
</dbReference>
<keyword evidence="9" id="KW-0732">Signal</keyword>
<dbReference type="InterPro" id="IPR002018">
    <property type="entry name" value="CarbesteraseB"/>
</dbReference>
<dbReference type="STRING" id="5514.A0A395RXN3"/>
<feature type="domain" description="Carboxylesterase type B" evidence="10">
    <location>
        <begin position="25"/>
        <end position="524"/>
    </location>
</feature>
<evidence type="ECO:0000256" key="3">
    <source>
        <dbReference type="ARBA" id="ARBA00022692"/>
    </source>
</evidence>
<dbReference type="InterPro" id="IPR029058">
    <property type="entry name" value="AB_hydrolase_fold"/>
</dbReference>
<gene>
    <name evidence="11" type="ORF">FSPOR_7646</name>
</gene>
<accession>A0A395RXN3</accession>
<dbReference type="GO" id="GO:0004930">
    <property type="term" value="F:G protein-coupled receptor activity"/>
    <property type="evidence" value="ECO:0007669"/>
    <property type="project" value="InterPro"/>
</dbReference>
<evidence type="ECO:0000256" key="4">
    <source>
        <dbReference type="ARBA" id="ARBA00022801"/>
    </source>
</evidence>
<comment type="subcellular location">
    <subcellularLocation>
        <location evidence="1">Membrane</location>
    </subcellularLocation>
</comment>
<dbReference type="GO" id="GO:0016787">
    <property type="term" value="F:hydrolase activity"/>
    <property type="evidence" value="ECO:0007669"/>
    <property type="project" value="UniProtKB-KW"/>
</dbReference>
<evidence type="ECO:0000256" key="7">
    <source>
        <dbReference type="SAM" id="MobiDB-lite"/>
    </source>
</evidence>
<dbReference type="SUPFAM" id="SSF53474">
    <property type="entry name" value="alpha/beta-Hydrolases"/>
    <property type="match status" value="1"/>
</dbReference>
<dbReference type="PANTHER" id="PTHR11559">
    <property type="entry name" value="CARBOXYLESTERASE"/>
    <property type="match status" value="1"/>
</dbReference>
<evidence type="ECO:0000313" key="12">
    <source>
        <dbReference type="Proteomes" id="UP000266152"/>
    </source>
</evidence>
<dbReference type="AlphaFoldDB" id="A0A395RXN3"/>
<dbReference type="GO" id="GO:0016020">
    <property type="term" value="C:membrane"/>
    <property type="evidence" value="ECO:0007669"/>
    <property type="project" value="UniProtKB-SubCell"/>
</dbReference>
<keyword evidence="4" id="KW-0378">Hydrolase</keyword>
<evidence type="ECO:0000256" key="2">
    <source>
        <dbReference type="ARBA" id="ARBA00005964"/>
    </source>
</evidence>
<feature type="region of interest" description="Disordered" evidence="7">
    <location>
        <begin position="772"/>
        <end position="841"/>
    </location>
</feature>
<feature type="transmembrane region" description="Helical" evidence="8">
    <location>
        <begin position="620"/>
        <end position="640"/>
    </location>
</feature>
<feature type="signal peptide" evidence="9">
    <location>
        <begin position="1"/>
        <end position="19"/>
    </location>
</feature>
<dbReference type="InterPro" id="IPR050309">
    <property type="entry name" value="Type-B_Carboxylest/Lipase"/>
</dbReference>